<dbReference type="EMBL" id="JAUSUC010000058">
    <property type="protein sequence ID" value="MDQ0216571.1"/>
    <property type="molecule type" value="Genomic_DNA"/>
</dbReference>
<reference evidence="2" key="1">
    <citation type="submission" date="2023-07" db="EMBL/GenBank/DDBJ databases">
        <title>Genomic Encyclopedia of Type Strains, Phase IV (KMG-IV): sequencing the most valuable type-strain genomes for metagenomic binning, comparative biology and taxonomic classification.</title>
        <authorList>
            <person name="Goeker M."/>
        </authorList>
    </citation>
    <scope>NUCLEOTIDE SEQUENCE</scope>
    <source>
        <strain evidence="2">DSM 23947</strain>
    </source>
</reference>
<dbReference type="InterPro" id="IPR046749">
    <property type="entry name" value="SHOCT_2"/>
</dbReference>
<dbReference type="Pfam" id="PF20612">
    <property type="entry name" value="SHOCT_2"/>
    <property type="match status" value="1"/>
</dbReference>
<protein>
    <recommendedName>
        <fullName evidence="1">SHOCT-like domain-containing protein</fullName>
    </recommendedName>
</protein>
<comment type="caution">
    <text evidence="2">The sequence shown here is derived from an EMBL/GenBank/DDBJ whole genome shotgun (WGS) entry which is preliminary data.</text>
</comment>
<name>A0AAJ1WLT8_9BACI</name>
<dbReference type="Proteomes" id="UP001237207">
    <property type="component" value="Unassembled WGS sequence"/>
</dbReference>
<proteinExistence type="predicted"/>
<evidence type="ECO:0000313" key="3">
    <source>
        <dbReference type="Proteomes" id="UP001237207"/>
    </source>
</evidence>
<feature type="domain" description="SHOCT-like" evidence="1">
    <location>
        <begin position="28"/>
        <end position="62"/>
    </location>
</feature>
<accession>A0AAJ1WLT8</accession>
<evidence type="ECO:0000259" key="1">
    <source>
        <dbReference type="Pfam" id="PF20612"/>
    </source>
</evidence>
<dbReference type="AlphaFoldDB" id="A0AAJ1WLT8"/>
<gene>
    <name evidence="2" type="ORF">J2S13_003033</name>
</gene>
<sequence length="128" mass="14651">MNQHEDKKVTKISDEVIDKSTTVLKRVSQEQLQREFDYIQAEKLLRKMLGKGLITEVEFNKIIVSDSSQMVTLGENGETTYNFTIQSSGSYDIAVRIGFPFWDKNLIKISIDSNETTFNENRSASLVH</sequence>
<keyword evidence="3" id="KW-1185">Reference proteome</keyword>
<evidence type="ECO:0000313" key="2">
    <source>
        <dbReference type="EMBL" id="MDQ0216571.1"/>
    </source>
</evidence>
<organism evidence="2 3">
    <name type="scientific">Oikeobacillus pervagus</name>
    <dbReference type="NCBI Taxonomy" id="1325931"/>
    <lineage>
        <taxon>Bacteria</taxon>
        <taxon>Bacillati</taxon>
        <taxon>Bacillota</taxon>
        <taxon>Bacilli</taxon>
        <taxon>Bacillales</taxon>
        <taxon>Bacillaceae</taxon>
        <taxon>Oikeobacillus</taxon>
    </lineage>
</organism>